<evidence type="ECO:0000256" key="8">
    <source>
        <dbReference type="ARBA" id="ARBA00023136"/>
    </source>
</evidence>
<keyword evidence="9" id="KW-0998">Cell outer membrane</keyword>
<accession>A0A934VRJ1</accession>
<sequence>MTLRNLVVTLAAVPVWAFGQSNAADEAAQLRAELNELRQLYETRIQALEARLESMEQAQQMEEEQVETVRVPDPLPASATVDPVEEELERYLKEAYANTTESRSISQNMEDTLFDERVENVLQNFLDISGYMRAGYGRNDTGGPQVGFGAPGAGAKYRLGNEPENFGELIFSKSFFVADRFSRDAQTRAKDDPIAHVQVRLDFYNPHESFSSGSDTTFGFPEAWASIGNVLEGQPQAKFWAGNRFYRRHDIGVNDFFFWNMSGGGGGIEDVDIGNGAKMAFAWIGHGSRSGITDVPEPDPENKAGFSKTNFDLRAYDIPFLSGHLEAGLVYSSVKSGLDANGQEAPDTDGLAVSLVHTKSGFLSDDGVNKFSIQYGQEAAKTFTSGFETFTNSSGSFIQPDLPGSWRVRVTENFTANLSDSFSLGPVFVYQYTDYGDNYGNSEWISAGVRPIFHLDKNWSLALEGGYDWVDDDFLGVSDGMFKFTIAPQLSIGNRFSSRPVIRAYATWADWGSEFMGMVGGNDFADETEGGNFGLQMETWW</sequence>
<evidence type="ECO:0000256" key="1">
    <source>
        <dbReference type="ARBA" id="ARBA00004571"/>
    </source>
</evidence>
<feature type="coiled-coil region" evidence="10">
    <location>
        <begin position="20"/>
        <end position="65"/>
    </location>
</feature>
<organism evidence="12 13">
    <name type="scientific">Pelagicoccus mobilis</name>
    <dbReference type="NCBI Taxonomy" id="415221"/>
    <lineage>
        <taxon>Bacteria</taxon>
        <taxon>Pseudomonadati</taxon>
        <taxon>Verrucomicrobiota</taxon>
        <taxon>Opitutia</taxon>
        <taxon>Puniceicoccales</taxon>
        <taxon>Pelagicoccaceae</taxon>
        <taxon>Pelagicoccus</taxon>
    </lineage>
</organism>
<keyword evidence="8" id="KW-0472">Membrane</keyword>
<name>A0A934VRJ1_9BACT</name>
<keyword evidence="5" id="KW-0812">Transmembrane</keyword>
<evidence type="ECO:0000256" key="10">
    <source>
        <dbReference type="SAM" id="Coils"/>
    </source>
</evidence>
<comment type="caution">
    <text evidence="12">The sequence shown here is derived from an EMBL/GenBank/DDBJ whole genome shotgun (WGS) entry which is preliminary data.</text>
</comment>
<dbReference type="AlphaFoldDB" id="A0A934VRJ1"/>
<dbReference type="GO" id="GO:0015288">
    <property type="term" value="F:porin activity"/>
    <property type="evidence" value="ECO:0007669"/>
    <property type="project" value="UniProtKB-KW"/>
</dbReference>
<keyword evidence="11" id="KW-0732">Signal</keyword>
<keyword evidence="6" id="KW-0406">Ion transport</keyword>
<keyword evidence="10" id="KW-0175">Coiled coil</keyword>
<evidence type="ECO:0000256" key="2">
    <source>
        <dbReference type="ARBA" id="ARBA00007055"/>
    </source>
</evidence>
<dbReference type="GO" id="GO:0046930">
    <property type="term" value="C:pore complex"/>
    <property type="evidence" value="ECO:0007669"/>
    <property type="project" value="UniProtKB-KW"/>
</dbReference>
<dbReference type="RefSeq" id="WP_200355775.1">
    <property type="nucleotide sequence ID" value="NZ_JAENIL010000019.1"/>
</dbReference>
<feature type="chain" id="PRO_5036886594" evidence="11">
    <location>
        <begin position="24"/>
        <end position="541"/>
    </location>
</feature>
<dbReference type="InterPro" id="IPR003192">
    <property type="entry name" value="Porin_LamB"/>
</dbReference>
<dbReference type="PANTHER" id="PTHR38762:SF1">
    <property type="entry name" value="CRYPTIC OUTER MEMBRANE PORIN BGLH-RELATED"/>
    <property type="match status" value="1"/>
</dbReference>
<keyword evidence="3" id="KW-0813">Transport</keyword>
<dbReference type="GO" id="GO:0006811">
    <property type="term" value="P:monoatomic ion transport"/>
    <property type="evidence" value="ECO:0007669"/>
    <property type="project" value="UniProtKB-KW"/>
</dbReference>
<protein>
    <submittedName>
        <fullName evidence="12">Carbohydrate porin</fullName>
    </submittedName>
</protein>
<evidence type="ECO:0000256" key="7">
    <source>
        <dbReference type="ARBA" id="ARBA00023114"/>
    </source>
</evidence>
<comment type="subcellular location">
    <subcellularLocation>
        <location evidence="1">Cell outer membrane</location>
        <topology evidence="1">Multi-pass membrane protein</topology>
    </subcellularLocation>
</comment>
<evidence type="ECO:0000256" key="9">
    <source>
        <dbReference type="ARBA" id="ARBA00023237"/>
    </source>
</evidence>
<evidence type="ECO:0000256" key="11">
    <source>
        <dbReference type="SAM" id="SignalP"/>
    </source>
</evidence>
<evidence type="ECO:0000256" key="4">
    <source>
        <dbReference type="ARBA" id="ARBA00022452"/>
    </source>
</evidence>
<evidence type="ECO:0000256" key="5">
    <source>
        <dbReference type="ARBA" id="ARBA00022692"/>
    </source>
</evidence>
<comment type="similarity">
    <text evidence="2">Belongs to the porin LamB (TC 1.B.3) family.</text>
</comment>
<evidence type="ECO:0000313" key="12">
    <source>
        <dbReference type="EMBL" id="MBK1877564.1"/>
    </source>
</evidence>
<keyword evidence="13" id="KW-1185">Reference proteome</keyword>
<gene>
    <name evidence="12" type="ORF">JIN87_11845</name>
</gene>
<keyword evidence="7" id="KW-0626">Porin</keyword>
<dbReference type="InterPro" id="IPR036998">
    <property type="entry name" value="Porin_LamB_sf"/>
</dbReference>
<proteinExistence type="inferred from homology"/>
<keyword evidence="4" id="KW-1134">Transmembrane beta strand</keyword>
<dbReference type="GO" id="GO:0015774">
    <property type="term" value="P:polysaccharide transport"/>
    <property type="evidence" value="ECO:0007669"/>
    <property type="project" value="TreeGrafter"/>
</dbReference>
<evidence type="ECO:0000313" key="13">
    <source>
        <dbReference type="Proteomes" id="UP000617628"/>
    </source>
</evidence>
<dbReference type="Gene3D" id="2.40.170.10">
    <property type="entry name" value="Porin, LamB type"/>
    <property type="match status" value="1"/>
</dbReference>
<dbReference type="InterPro" id="IPR050286">
    <property type="entry name" value="G_neg_Bact_CarbUptk_Porin"/>
</dbReference>
<evidence type="ECO:0000256" key="3">
    <source>
        <dbReference type="ARBA" id="ARBA00022448"/>
    </source>
</evidence>
<reference evidence="12" key="1">
    <citation type="submission" date="2021-01" db="EMBL/GenBank/DDBJ databases">
        <title>Modified the classification status of verrucomicrobia.</title>
        <authorList>
            <person name="Feng X."/>
        </authorList>
    </citation>
    <scope>NUCLEOTIDE SEQUENCE</scope>
    <source>
        <strain evidence="12">KCTC 13126</strain>
    </source>
</reference>
<dbReference type="Pfam" id="PF02264">
    <property type="entry name" value="LamB"/>
    <property type="match status" value="1"/>
</dbReference>
<feature type="signal peptide" evidence="11">
    <location>
        <begin position="1"/>
        <end position="23"/>
    </location>
</feature>
<dbReference type="EMBL" id="JAENIL010000019">
    <property type="protein sequence ID" value="MBK1877564.1"/>
    <property type="molecule type" value="Genomic_DNA"/>
</dbReference>
<dbReference type="SUPFAM" id="SSF56935">
    <property type="entry name" value="Porins"/>
    <property type="match status" value="1"/>
</dbReference>
<dbReference type="PANTHER" id="PTHR38762">
    <property type="entry name" value="CRYPTIC OUTER MEMBRANE PORIN BGLH-RELATED"/>
    <property type="match status" value="1"/>
</dbReference>
<evidence type="ECO:0000256" key="6">
    <source>
        <dbReference type="ARBA" id="ARBA00023065"/>
    </source>
</evidence>
<dbReference type="GO" id="GO:0015144">
    <property type="term" value="F:carbohydrate transmembrane transporter activity"/>
    <property type="evidence" value="ECO:0007669"/>
    <property type="project" value="TreeGrafter"/>
</dbReference>
<dbReference type="GO" id="GO:0009279">
    <property type="term" value="C:cell outer membrane"/>
    <property type="evidence" value="ECO:0007669"/>
    <property type="project" value="UniProtKB-SubCell"/>
</dbReference>
<dbReference type="Proteomes" id="UP000617628">
    <property type="component" value="Unassembled WGS sequence"/>
</dbReference>